<dbReference type="InterPro" id="IPR002575">
    <property type="entry name" value="Aminoglycoside_PTrfase"/>
</dbReference>
<evidence type="ECO:0000313" key="2">
    <source>
        <dbReference type="EMBL" id="KAK3058567.1"/>
    </source>
</evidence>
<evidence type="ECO:0000259" key="1">
    <source>
        <dbReference type="Pfam" id="PF01636"/>
    </source>
</evidence>
<dbReference type="PANTHER" id="PTHR21310">
    <property type="entry name" value="AMINOGLYCOSIDE PHOSPHOTRANSFERASE-RELATED-RELATED"/>
    <property type="match status" value="1"/>
</dbReference>
<feature type="domain" description="Aminoglycoside phosphotransferase" evidence="1">
    <location>
        <begin position="106"/>
        <end position="358"/>
    </location>
</feature>
<dbReference type="InterPro" id="IPR051678">
    <property type="entry name" value="AGP_Transferase"/>
</dbReference>
<dbReference type="PANTHER" id="PTHR21310:SF15">
    <property type="entry name" value="AMINOGLYCOSIDE PHOSPHOTRANSFERASE DOMAIN-CONTAINING PROTEIN"/>
    <property type="match status" value="1"/>
</dbReference>
<comment type="caution">
    <text evidence="2">The sequence shown here is derived from an EMBL/GenBank/DDBJ whole genome shotgun (WGS) entry which is preliminary data.</text>
</comment>
<dbReference type="EMBL" id="JAWDJX010000001">
    <property type="protein sequence ID" value="KAK3058567.1"/>
    <property type="molecule type" value="Genomic_DNA"/>
</dbReference>
<sequence length="438" mass="49086">MSFARLDAEQTAGAGVPTLRSLFLVLSKALSPTHKPEKARFVMSAYQSTTAEATAMEAPTYILDLARQVLGKFITDAAPRAISFTVVAKPKKSTEQHQADHTVVEISFLAKGGYNDVWLARSPDKSLPSFVLRVPNEDSLKPNQIQNEVGWLRYLKTHCPDIPVPAVYDYSDGILPDEQPFIAQQYVPFPALSDVWQTYTDNEKHEVARKIAELTIHLGEQRFDAIAGMMPDGSLGPTVEGCKLFKGRSAFHTPECYDIGPYQSIKHYILTYYDKEIYYYTNAPDSSIDHDFFDQVSQPQFVQTLKAKRAAVAAELEAHPYEEPFVLCHNDLQGRNILMNGTEIAAVIDWEFAGSYPLSELEDSGIEVLEMEDDETQEECFKWSGIIYGLVKTVARERSWTDHDFQLLTSGGNRTLQEVRIEMMPADPPDAEAGAVEE</sequence>
<dbReference type="InterPro" id="IPR011009">
    <property type="entry name" value="Kinase-like_dom_sf"/>
</dbReference>
<gene>
    <name evidence="2" type="ORF">LTR09_000131</name>
</gene>
<organism evidence="2 3">
    <name type="scientific">Extremus antarcticus</name>
    <dbReference type="NCBI Taxonomy" id="702011"/>
    <lineage>
        <taxon>Eukaryota</taxon>
        <taxon>Fungi</taxon>
        <taxon>Dikarya</taxon>
        <taxon>Ascomycota</taxon>
        <taxon>Pezizomycotina</taxon>
        <taxon>Dothideomycetes</taxon>
        <taxon>Dothideomycetidae</taxon>
        <taxon>Mycosphaerellales</taxon>
        <taxon>Extremaceae</taxon>
        <taxon>Extremus</taxon>
    </lineage>
</organism>
<reference evidence="2" key="1">
    <citation type="submission" date="2023-04" db="EMBL/GenBank/DDBJ databases">
        <title>Black Yeasts Isolated from many extreme environments.</title>
        <authorList>
            <person name="Coleine C."/>
            <person name="Stajich J.E."/>
            <person name="Selbmann L."/>
        </authorList>
    </citation>
    <scope>NUCLEOTIDE SEQUENCE</scope>
    <source>
        <strain evidence="2">CCFEE 5312</strain>
    </source>
</reference>
<keyword evidence="3" id="KW-1185">Reference proteome</keyword>
<dbReference type="Proteomes" id="UP001271007">
    <property type="component" value="Unassembled WGS sequence"/>
</dbReference>
<dbReference type="Gene3D" id="3.90.1200.10">
    <property type="match status" value="1"/>
</dbReference>
<dbReference type="AlphaFoldDB" id="A0AAJ0GJ19"/>
<protein>
    <recommendedName>
        <fullName evidence="1">Aminoglycoside phosphotransferase domain-containing protein</fullName>
    </recommendedName>
</protein>
<proteinExistence type="predicted"/>
<name>A0AAJ0GJ19_9PEZI</name>
<accession>A0AAJ0GJ19</accession>
<dbReference type="SUPFAM" id="SSF56112">
    <property type="entry name" value="Protein kinase-like (PK-like)"/>
    <property type="match status" value="1"/>
</dbReference>
<dbReference type="Pfam" id="PF01636">
    <property type="entry name" value="APH"/>
    <property type="match status" value="1"/>
</dbReference>
<evidence type="ECO:0000313" key="3">
    <source>
        <dbReference type="Proteomes" id="UP001271007"/>
    </source>
</evidence>